<dbReference type="GeneID" id="63688220"/>
<organism evidence="2 3">
    <name type="scientific">Dacryopinax primogenitus (strain DJM 731)</name>
    <name type="common">Brown rot fungus</name>
    <dbReference type="NCBI Taxonomy" id="1858805"/>
    <lineage>
        <taxon>Eukaryota</taxon>
        <taxon>Fungi</taxon>
        <taxon>Dikarya</taxon>
        <taxon>Basidiomycota</taxon>
        <taxon>Agaricomycotina</taxon>
        <taxon>Dacrymycetes</taxon>
        <taxon>Dacrymycetales</taxon>
        <taxon>Dacrymycetaceae</taxon>
        <taxon>Dacryopinax</taxon>
    </lineage>
</organism>
<dbReference type="HOGENOM" id="CLU_2605973_0_0_1"/>
<dbReference type="EMBL" id="JH795867">
    <property type="protein sequence ID" value="EJU00248.1"/>
    <property type="molecule type" value="Genomic_DNA"/>
</dbReference>
<sequence>MVCTGGVGHALDARLGRHPRRSPPRQYTRRLRFENQALRLRICILSWQLPGIASVSRQLSIKDFRDPVLDRNEFMQVDI</sequence>
<dbReference type="RefSeq" id="XP_040627145.1">
    <property type="nucleotide sequence ID" value="XM_040773158.1"/>
</dbReference>
<evidence type="ECO:0000313" key="2">
    <source>
        <dbReference type="EMBL" id="EJU00248.1"/>
    </source>
</evidence>
<dbReference type="EMBL" id="JH795929">
    <property type="protein sequence ID" value="EJT96475.1"/>
    <property type="molecule type" value="Genomic_DNA"/>
</dbReference>
<keyword evidence="3" id="KW-1185">Reference proteome</keyword>
<name>M5G8Z6_DACPD</name>
<dbReference type="Proteomes" id="UP000030653">
    <property type="component" value="Unassembled WGS sequence"/>
</dbReference>
<evidence type="ECO:0000313" key="3">
    <source>
        <dbReference type="Proteomes" id="UP000030653"/>
    </source>
</evidence>
<evidence type="ECO:0000313" key="1">
    <source>
        <dbReference type="EMBL" id="EJT96475.1"/>
    </source>
</evidence>
<gene>
    <name evidence="2" type="ORF">DACRYDRAFT_23216</name>
    <name evidence="1" type="ORF">DACRYDRAFT_25715</name>
</gene>
<dbReference type="AlphaFoldDB" id="M5G8Z6"/>
<reference evidence="2 3" key="1">
    <citation type="journal article" date="2012" name="Science">
        <title>The Paleozoic origin of enzymatic lignin decomposition reconstructed from 31 fungal genomes.</title>
        <authorList>
            <person name="Floudas D."/>
            <person name="Binder M."/>
            <person name="Riley R."/>
            <person name="Barry K."/>
            <person name="Blanchette R.A."/>
            <person name="Henrissat B."/>
            <person name="Martinez A.T."/>
            <person name="Otillar R."/>
            <person name="Spatafora J.W."/>
            <person name="Yadav J.S."/>
            <person name="Aerts A."/>
            <person name="Benoit I."/>
            <person name="Boyd A."/>
            <person name="Carlson A."/>
            <person name="Copeland A."/>
            <person name="Coutinho P.M."/>
            <person name="de Vries R.P."/>
            <person name="Ferreira P."/>
            <person name="Findley K."/>
            <person name="Foster B."/>
            <person name="Gaskell J."/>
            <person name="Glotzer D."/>
            <person name="Gorecki P."/>
            <person name="Heitman J."/>
            <person name="Hesse C."/>
            <person name="Hori C."/>
            <person name="Igarashi K."/>
            <person name="Jurgens J.A."/>
            <person name="Kallen N."/>
            <person name="Kersten P."/>
            <person name="Kohler A."/>
            <person name="Kuees U."/>
            <person name="Kumar T.K.A."/>
            <person name="Kuo A."/>
            <person name="LaButti K."/>
            <person name="Larrondo L.F."/>
            <person name="Lindquist E."/>
            <person name="Ling A."/>
            <person name="Lombard V."/>
            <person name="Lucas S."/>
            <person name="Lundell T."/>
            <person name="Martin R."/>
            <person name="McLaughlin D.J."/>
            <person name="Morgenstern I."/>
            <person name="Morin E."/>
            <person name="Murat C."/>
            <person name="Nagy L.G."/>
            <person name="Nolan M."/>
            <person name="Ohm R.A."/>
            <person name="Patyshakuliyeva A."/>
            <person name="Rokas A."/>
            <person name="Ruiz-Duenas F.J."/>
            <person name="Sabat G."/>
            <person name="Salamov A."/>
            <person name="Samejima M."/>
            <person name="Schmutz J."/>
            <person name="Slot J.C."/>
            <person name="St John F."/>
            <person name="Stenlid J."/>
            <person name="Sun H."/>
            <person name="Sun S."/>
            <person name="Syed K."/>
            <person name="Tsang A."/>
            <person name="Wiebenga A."/>
            <person name="Young D."/>
            <person name="Pisabarro A."/>
            <person name="Eastwood D.C."/>
            <person name="Martin F."/>
            <person name="Cullen D."/>
            <person name="Grigoriev I.V."/>
            <person name="Hibbett D.S."/>
        </authorList>
    </citation>
    <scope>NUCLEOTIDE SEQUENCE [LARGE SCALE GENOMIC DNA]</scope>
    <source>
        <strain evidence="2 3">DJM-731 SS1</strain>
    </source>
</reference>
<proteinExistence type="predicted"/>
<protein>
    <submittedName>
        <fullName evidence="2">Uncharacterized protein</fullName>
    </submittedName>
</protein>
<accession>M5G8Z6</accession>